<protein>
    <submittedName>
        <fullName evidence="1">Uncharacterized protein</fullName>
    </submittedName>
</protein>
<proteinExistence type="predicted"/>
<evidence type="ECO:0000313" key="1">
    <source>
        <dbReference type="EMBL" id="KAF8000937.1"/>
    </source>
</evidence>
<dbReference type="OrthoDB" id="2155291at2759"/>
<accession>A0A8H7GR09</accession>
<organism evidence="1 2">
    <name type="scientific">Metschnikowia pulcherrima</name>
    <dbReference type="NCBI Taxonomy" id="27326"/>
    <lineage>
        <taxon>Eukaryota</taxon>
        <taxon>Fungi</taxon>
        <taxon>Dikarya</taxon>
        <taxon>Ascomycota</taxon>
        <taxon>Saccharomycotina</taxon>
        <taxon>Pichiomycetes</taxon>
        <taxon>Metschnikowiaceae</taxon>
        <taxon>Metschnikowia</taxon>
    </lineage>
</organism>
<dbReference type="Proteomes" id="UP000649328">
    <property type="component" value="Unassembled WGS sequence"/>
</dbReference>
<name>A0A8H7GR09_9ASCO</name>
<keyword evidence="2" id="KW-1185">Reference proteome</keyword>
<evidence type="ECO:0000313" key="2">
    <source>
        <dbReference type="Proteomes" id="UP000649328"/>
    </source>
</evidence>
<sequence length="74" mass="8602">MARYANSFWSPDYASGIEKLSTLLMLSLAQLHELRKFVFGYMKYFHENGEYLANLADTSYPIDSSFRKSRGPRI</sequence>
<dbReference type="EMBL" id="JACBPP010000006">
    <property type="protein sequence ID" value="KAF8000937.1"/>
    <property type="molecule type" value="Genomic_DNA"/>
</dbReference>
<dbReference type="AlphaFoldDB" id="A0A8H7GR09"/>
<reference evidence="1" key="1">
    <citation type="submission" date="2020-10" db="EMBL/GenBank/DDBJ databases">
        <title>The Whole-Genome Sequence of Metschnikowia persimmonesis, a Novel Endophytic Yeast Species Isolated from Medicinal Plant Diospyros kaki Thumb.</title>
        <authorList>
            <person name="Rahmat E."/>
            <person name="Kang Y."/>
        </authorList>
    </citation>
    <scope>NUCLEOTIDE SEQUENCE</scope>
    <source>
        <strain evidence="1">KIOM G15050</strain>
    </source>
</reference>
<comment type="caution">
    <text evidence="1">The sequence shown here is derived from an EMBL/GenBank/DDBJ whole genome shotgun (WGS) entry which is preliminary data.</text>
</comment>
<gene>
    <name evidence="1" type="ORF">HF325_004726</name>
</gene>